<dbReference type="GO" id="GO:0042760">
    <property type="term" value="P:very long-chain fatty acid catabolic process"/>
    <property type="evidence" value="ECO:0007669"/>
    <property type="project" value="TreeGrafter"/>
</dbReference>
<evidence type="ECO:0000256" key="1">
    <source>
        <dbReference type="ARBA" id="ARBA00008575"/>
    </source>
</evidence>
<accession>A0AAV5R0Y7</accession>
<keyword evidence="4" id="KW-0547">Nucleotide-binding</keyword>
<keyword evidence="12" id="KW-1185">Reference proteome</keyword>
<proteinExistence type="inferred from homology"/>
<dbReference type="PROSITE" id="PS50893">
    <property type="entry name" value="ABC_TRANSPORTER_2"/>
    <property type="match status" value="1"/>
</dbReference>
<evidence type="ECO:0000313" key="11">
    <source>
        <dbReference type="EMBL" id="GMM45085.1"/>
    </source>
</evidence>
<dbReference type="InterPro" id="IPR003593">
    <property type="entry name" value="AAA+_ATPase"/>
</dbReference>
<dbReference type="GO" id="GO:0016887">
    <property type="term" value="F:ATP hydrolysis activity"/>
    <property type="evidence" value="ECO:0007669"/>
    <property type="project" value="InterPro"/>
</dbReference>
<evidence type="ECO:0000256" key="7">
    <source>
        <dbReference type="ARBA" id="ARBA00023136"/>
    </source>
</evidence>
<evidence type="ECO:0000256" key="5">
    <source>
        <dbReference type="ARBA" id="ARBA00022840"/>
    </source>
</evidence>
<keyword evidence="7 9" id="KW-0472">Membrane</keyword>
<sequence length="926" mass="108508">MWSINPKKLNSKFIQLKFLLLNQIRNDKIIWKKYLQLIKFLNINTNSKPVWLFFISSLLLIFSLSSYQILRLFNLLSLSPKFNNFSIIPSFLKRNSPTWNFKSKRRVLSSSNTTPTKNKRIIYVPYKDRVLTVKLNIESNDKYERDKLIFKKFMKDHELNSYSNNNNNNTDSQYTNTIKFQFFEKLSIIWNLILIPNFFNKNTSLLITHITLLFARTWLTLLVTKLDGQLIKDLMSFNIKYFLRDMIYWFLFAVPASYTNAGIQYLTRRISLNFRTNLVRYCHDLYMDSKLVYYKLQFNNDNDTNNNNNNNNTNARNNKSLEAYKLNHQLINQYITEDVKRFCESLTNLFTNVGKPMVDLVFFAMYLRDNIGNLGITGILLNYFVTGLILKNYSPNFSKLWKIRSFLESIYYNYNLNLINNCEEISFYKGIGFERLKVQEIFNNLIDQLHFETNTKFIYQILEDYILKSIWPAFGYFFASLPILFNSSNNFSKIDSTNSLESIASSNIKSFTVNKRLILSMADAGSKLMYSIKDISRLSGLTDRIFTLLVNLHQVHDSNFNYGYIDLNKSKLTGGFGSTYNLSSFASKSRFRSFINNNNNSKNNSIFENGTIQYNFPGLRFEHINVIPPSINGPFNKPILKNLNFKILQGENLLIYGKNGCGKTSIIRIISELWPLFNNGLLSKPSNNDIFYVSQKQYFVSGCLRDQIIYPLNWKTCIERGDDDYKIIKVLKDVGLDYLIDRFGLNYNPNGKGSKIDEIIINDEKIELIDSYVPGNIEGKTTWNSLLSGGERQKLIFARILFHNKKFVVLDEPTSAISYDFEDILFDLLKNRGFTLITISNRENLIKYHDYILKLNHHEESDDDDDNNNDKIMELSDGSFSKVDEEFKRKFESLDNEIEYLENEMEKINIMKERKQELINLLDGYE</sequence>
<dbReference type="PROSITE" id="PS00211">
    <property type="entry name" value="ABC_TRANSPORTER_1"/>
    <property type="match status" value="1"/>
</dbReference>
<dbReference type="SMART" id="SM00382">
    <property type="entry name" value="AAA"/>
    <property type="match status" value="1"/>
</dbReference>
<keyword evidence="8" id="KW-0175">Coiled coil</keyword>
<evidence type="ECO:0000256" key="6">
    <source>
        <dbReference type="ARBA" id="ARBA00022989"/>
    </source>
</evidence>
<dbReference type="PANTHER" id="PTHR11384">
    <property type="entry name" value="ATP-BINDING CASSETTE, SUB-FAMILY D MEMBER"/>
    <property type="match status" value="1"/>
</dbReference>
<dbReference type="GO" id="GO:0007031">
    <property type="term" value="P:peroxisome organization"/>
    <property type="evidence" value="ECO:0007669"/>
    <property type="project" value="TreeGrafter"/>
</dbReference>
<dbReference type="GO" id="GO:0005778">
    <property type="term" value="C:peroxisomal membrane"/>
    <property type="evidence" value="ECO:0007669"/>
    <property type="project" value="TreeGrafter"/>
</dbReference>
<keyword evidence="2" id="KW-0813">Transport</keyword>
<dbReference type="GO" id="GO:0140359">
    <property type="term" value="F:ABC-type transporter activity"/>
    <property type="evidence" value="ECO:0007669"/>
    <property type="project" value="InterPro"/>
</dbReference>
<feature type="transmembrane region" description="Helical" evidence="9">
    <location>
        <begin position="247"/>
        <end position="266"/>
    </location>
</feature>
<feature type="domain" description="ABC transporter" evidence="10">
    <location>
        <begin position="619"/>
        <end position="882"/>
    </location>
</feature>
<feature type="transmembrane region" description="Helical" evidence="9">
    <location>
        <begin position="50"/>
        <end position="70"/>
    </location>
</feature>
<keyword evidence="5 11" id="KW-0067">ATP-binding</keyword>
<dbReference type="GO" id="GO:0005524">
    <property type="term" value="F:ATP binding"/>
    <property type="evidence" value="ECO:0007669"/>
    <property type="project" value="UniProtKB-KW"/>
</dbReference>
<dbReference type="AlphaFoldDB" id="A0AAV5R0Y7"/>
<protein>
    <submittedName>
        <fullName evidence="11">ATP-binding cassette long-chain fatty acid transporter</fullName>
    </submittedName>
</protein>
<dbReference type="Proteomes" id="UP001378960">
    <property type="component" value="Unassembled WGS sequence"/>
</dbReference>
<dbReference type="Gene3D" id="3.40.50.300">
    <property type="entry name" value="P-loop containing nucleotide triphosphate hydrolases"/>
    <property type="match status" value="1"/>
</dbReference>
<gene>
    <name evidence="11" type="ORF">DAPK24_016600</name>
</gene>
<organism evidence="11 12">
    <name type="scientific">Pichia kluyveri</name>
    <name type="common">Yeast</name>
    <dbReference type="NCBI Taxonomy" id="36015"/>
    <lineage>
        <taxon>Eukaryota</taxon>
        <taxon>Fungi</taxon>
        <taxon>Dikarya</taxon>
        <taxon>Ascomycota</taxon>
        <taxon>Saccharomycotina</taxon>
        <taxon>Pichiomycetes</taxon>
        <taxon>Pichiales</taxon>
        <taxon>Pichiaceae</taxon>
        <taxon>Pichia</taxon>
    </lineage>
</organism>
<evidence type="ECO:0000313" key="12">
    <source>
        <dbReference type="Proteomes" id="UP001378960"/>
    </source>
</evidence>
<evidence type="ECO:0000256" key="3">
    <source>
        <dbReference type="ARBA" id="ARBA00022692"/>
    </source>
</evidence>
<evidence type="ECO:0000256" key="9">
    <source>
        <dbReference type="SAM" id="Phobius"/>
    </source>
</evidence>
<keyword evidence="3 9" id="KW-0812">Transmembrane</keyword>
<name>A0AAV5R0Y7_PICKL</name>
<dbReference type="EMBL" id="BTGB01000001">
    <property type="protein sequence ID" value="GMM45085.1"/>
    <property type="molecule type" value="Genomic_DNA"/>
</dbReference>
<dbReference type="Pfam" id="PF06472">
    <property type="entry name" value="ABC_membrane_2"/>
    <property type="match status" value="2"/>
</dbReference>
<dbReference type="Pfam" id="PF00005">
    <property type="entry name" value="ABC_tran"/>
    <property type="match status" value="1"/>
</dbReference>
<evidence type="ECO:0000259" key="10">
    <source>
        <dbReference type="PROSITE" id="PS50893"/>
    </source>
</evidence>
<dbReference type="InterPro" id="IPR050835">
    <property type="entry name" value="ABC_transporter_sub-D"/>
</dbReference>
<dbReference type="InterPro" id="IPR027417">
    <property type="entry name" value="P-loop_NTPase"/>
</dbReference>
<evidence type="ECO:0000256" key="8">
    <source>
        <dbReference type="SAM" id="Coils"/>
    </source>
</evidence>
<evidence type="ECO:0000256" key="2">
    <source>
        <dbReference type="ARBA" id="ARBA00022448"/>
    </source>
</evidence>
<keyword evidence="6 9" id="KW-1133">Transmembrane helix</keyword>
<dbReference type="GO" id="GO:0005324">
    <property type="term" value="F:long-chain fatty acid transmembrane transporter activity"/>
    <property type="evidence" value="ECO:0007669"/>
    <property type="project" value="TreeGrafter"/>
</dbReference>
<feature type="coiled-coil region" evidence="8">
    <location>
        <begin position="884"/>
        <end position="921"/>
    </location>
</feature>
<dbReference type="InterPro" id="IPR017871">
    <property type="entry name" value="ABC_transporter-like_CS"/>
</dbReference>
<reference evidence="11 12" key="1">
    <citation type="journal article" date="2023" name="Elife">
        <title>Identification of key yeast species and microbe-microbe interactions impacting larval growth of Drosophila in the wild.</title>
        <authorList>
            <person name="Mure A."/>
            <person name="Sugiura Y."/>
            <person name="Maeda R."/>
            <person name="Honda K."/>
            <person name="Sakurai N."/>
            <person name="Takahashi Y."/>
            <person name="Watada M."/>
            <person name="Katoh T."/>
            <person name="Gotoh A."/>
            <person name="Gotoh Y."/>
            <person name="Taniguchi I."/>
            <person name="Nakamura K."/>
            <person name="Hayashi T."/>
            <person name="Katayama T."/>
            <person name="Uemura T."/>
            <person name="Hattori Y."/>
        </authorList>
    </citation>
    <scope>NUCLEOTIDE SEQUENCE [LARGE SCALE GENOMIC DNA]</scope>
    <source>
        <strain evidence="11 12">PK-24</strain>
    </source>
</reference>
<dbReference type="PANTHER" id="PTHR11384:SF67">
    <property type="entry name" value="ATP-BINDING CASSETTE SUB-FAMILY D MEMBER 1"/>
    <property type="match status" value="1"/>
</dbReference>
<dbReference type="InterPro" id="IPR003439">
    <property type="entry name" value="ABC_transporter-like_ATP-bd"/>
</dbReference>
<evidence type="ECO:0000256" key="4">
    <source>
        <dbReference type="ARBA" id="ARBA00022741"/>
    </source>
</evidence>
<dbReference type="SUPFAM" id="SSF52540">
    <property type="entry name" value="P-loop containing nucleoside triphosphate hydrolases"/>
    <property type="match status" value="1"/>
</dbReference>
<dbReference type="GO" id="GO:0015910">
    <property type="term" value="P:long-chain fatty acid import into peroxisome"/>
    <property type="evidence" value="ECO:0007669"/>
    <property type="project" value="TreeGrafter"/>
</dbReference>
<comment type="caution">
    <text evidence="11">The sequence shown here is derived from an EMBL/GenBank/DDBJ whole genome shotgun (WGS) entry which is preliminary data.</text>
</comment>
<dbReference type="GO" id="GO:0006635">
    <property type="term" value="P:fatty acid beta-oxidation"/>
    <property type="evidence" value="ECO:0007669"/>
    <property type="project" value="TreeGrafter"/>
</dbReference>
<feature type="transmembrane region" description="Helical" evidence="9">
    <location>
        <begin position="371"/>
        <end position="390"/>
    </location>
</feature>
<dbReference type="InterPro" id="IPR011527">
    <property type="entry name" value="ABC1_TM_dom"/>
</dbReference>
<comment type="similarity">
    <text evidence="1">Belongs to the ABC transporter superfamily. ABCD family. Peroxisomal fatty acyl CoA transporter (TC 3.A.1.203) subfamily.</text>
</comment>